<sequence>MVSSGPLKCLFTTKTRWGQAALFPRFPMNPLCKARCPQTALSGRQNWWKRGWKDPVNATMNPQRAPNAPTPNRLLSIALDTAAEHLTSPTDSHSHFLSSLPNNGRPHGNSQPTNLSIKILIPVMDFPPTPLDRVESLDLMLCGRTLPTFKGSNLELTSVSEGSQFRGTMRAIAPPLSTMISRLPARRSIYGCVEVPPTSNSLSSEPRMAVRGVVVEEAEVEGGSAQEEEERANEGATYLTFTHSLKFKL</sequence>
<evidence type="ECO:0000313" key="3">
    <source>
        <dbReference type="Proteomes" id="UP000290288"/>
    </source>
</evidence>
<feature type="region of interest" description="Disordered" evidence="1">
    <location>
        <begin position="87"/>
        <end position="110"/>
    </location>
</feature>
<accession>A0A4Q2D6W7</accession>
<dbReference type="AlphaFoldDB" id="A0A4Q2D6W7"/>
<organism evidence="2 3">
    <name type="scientific">Candolleomyces aberdarensis</name>
    <dbReference type="NCBI Taxonomy" id="2316362"/>
    <lineage>
        <taxon>Eukaryota</taxon>
        <taxon>Fungi</taxon>
        <taxon>Dikarya</taxon>
        <taxon>Basidiomycota</taxon>
        <taxon>Agaricomycotina</taxon>
        <taxon>Agaricomycetes</taxon>
        <taxon>Agaricomycetidae</taxon>
        <taxon>Agaricales</taxon>
        <taxon>Agaricineae</taxon>
        <taxon>Psathyrellaceae</taxon>
        <taxon>Candolleomyces</taxon>
    </lineage>
</organism>
<keyword evidence="3" id="KW-1185">Reference proteome</keyword>
<reference evidence="2 3" key="1">
    <citation type="submission" date="2019-01" db="EMBL/GenBank/DDBJ databases">
        <title>Draft genome sequence of Psathyrella aberdarensis IHI B618.</title>
        <authorList>
            <person name="Buettner E."/>
            <person name="Kellner H."/>
        </authorList>
    </citation>
    <scope>NUCLEOTIDE SEQUENCE [LARGE SCALE GENOMIC DNA]</scope>
    <source>
        <strain evidence="2 3">IHI B618</strain>
    </source>
</reference>
<dbReference type="EMBL" id="SDEE01000672">
    <property type="protein sequence ID" value="RXW14622.1"/>
    <property type="molecule type" value="Genomic_DNA"/>
</dbReference>
<evidence type="ECO:0000256" key="1">
    <source>
        <dbReference type="SAM" id="MobiDB-lite"/>
    </source>
</evidence>
<proteinExistence type="predicted"/>
<dbReference type="Proteomes" id="UP000290288">
    <property type="component" value="Unassembled WGS sequence"/>
</dbReference>
<gene>
    <name evidence="2" type="ORF">EST38_g11232</name>
</gene>
<comment type="caution">
    <text evidence="2">The sequence shown here is derived from an EMBL/GenBank/DDBJ whole genome shotgun (WGS) entry which is preliminary data.</text>
</comment>
<evidence type="ECO:0000313" key="2">
    <source>
        <dbReference type="EMBL" id="RXW14622.1"/>
    </source>
</evidence>
<name>A0A4Q2D6W7_9AGAR</name>
<protein>
    <submittedName>
        <fullName evidence="2">Uncharacterized protein</fullName>
    </submittedName>
</protein>